<dbReference type="OrthoDB" id="285993at2"/>
<evidence type="ECO:0000313" key="4">
    <source>
        <dbReference type="Proteomes" id="UP001324270"/>
    </source>
</evidence>
<dbReference type="Gene3D" id="1.20.1440.60">
    <property type="entry name" value="23S rRNA-intervening sequence"/>
    <property type="match status" value="1"/>
</dbReference>
<sequence length="122" mass="14103">MSKSIVRDKSKKFAIRIVRLYKYLTQEKNEFVIAKQLLRSGTSIGANLAEQEFAVSEADYLNKTSISLKECAETAYWLELLYEANYISLKEYENIQKDCSEIIKILIAIVKNLKTKKLKSDK</sequence>
<reference evidence="2 4" key="3">
    <citation type="submission" date="2023-12" db="EMBL/GenBank/DDBJ databases">
        <title>Genomic sequences of Capnocytophaga and Parvimonas strains.</title>
        <authorList>
            <person name="Watt R.M."/>
            <person name="Wang M."/>
            <person name="Yang T."/>
            <person name="Tong W.M."/>
        </authorList>
    </citation>
    <scope>NUCLEOTIDE SEQUENCE [LARGE SCALE GENOMIC DNA]</scope>
    <source>
        <strain evidence="2 4">CCUG 13156</strain>
    </source>
</reference>
<dbReference type="Proteomes" id="UP001324270">
    <property type="component" value="Unassembled WGS sequence"/>
</dbReference>
<accession>A0A250FPF0</accession>
<dbReference type="EMBL" id="CP022386">
    <property type="protein sequence ID" value="ATA86891.1"/>
    <property type="molecule type" value="Genomic_DNA"/>
</dbReference>
<dbReference type="InterPro" id="IPR012657">
    <property type="entry name" value="23S_rRNA-intervening_sequence"/>
</dbReference>
<protein>
    <submittedName>
        <fullName evidence="1">Four helix bundle protein</fullName>
    </submittedName>
</protein>
<evidence type="ECO:0000313" key="1">
    <source>
        <dbReference type="EMBL" id="ATA86891.1"/>
    </source>
</evidence>
<dbReference type="Pfam" id="PF05635">
    <property type="entry name" value="23S_rRNA_IVP"/>
    <property type="match status" value="1"/>
</dbReference>
<name>A0A250FPF0_9FLAO</name>
<dbReference type="NCBIfam" id="TIGR02436">
    <property type="entry name" value="four helix bundle protein"/>
    <property type="match status" value="1"/>
</dbReference>
<evidence type="ECO:0000313" key="2">
    <source>
        <dbReference type="EMBL" id="MEB3040657.1"/>
    </source>
</evidence>
<organism evidence="1 3">
    <name type="scientific">Capnocytophaga gingivalis</name>
    <dbReference type="NCBI Taxonomy" id="1017"/>
    <lineage>
        <taxon>Bacteria</taxon>
        <taxon>Pseudomonadati</taxon>
        <taxon>Bacteroidota</taxon>
        <taxon>Flavobacteriia</taxon>
        <taxon>Flavobacteriales</taxon>
        <taxon>Flavobacteriaceae</taxon>
        <taxon>Capnocytophaga</taxon>
    </lineage>
</organism>
<dbReference type="KEGG" id="cgh:CGC50_06830"/>
<dbReference type="PANTHER" id="PTHR38471">
    <property type="entry name" value="FOUR HELIX BUNDLE PROTEIN"/>
    <property type="match status" value="1"/>
</dbReference>
<reference evidence="1" key="1">
    <citation type="journal article" date="2017" name="Genome Announc.">
        <title>Twelve Complete Reference Genomes of Clinical Isolates in the Capnocytophaga Genus.</title>
        <authorList>
            <person name="Villarma A."/>
            <person name="Gulvik C.A."/>
            <person name="Rowe L.A."/>
            <person name="Sheth M."/>
            <person name="Juieng P."/>
            <person name="Nicholson A.C."/>
            <person name="Loparev V.N."/>
            <person name="McQuiston J.R."/>
        </authorList>
    </citation>
    <scope>NUCLEOTIDE SEQUENCE</scope>
    <source>
        <strain evidence="1">H1496</strain>
    </source>
</reference>
<gene>
    <name evidence="1" type="ORF">CGC50_06830</name>
    <name evidence="2" type="ORF">VJJ49_08120</name>
</gene>
<dbReference type="RefSeq" id="WP_095910213.1">
    <property type="nucleotide sequence ID" value="NZ_CAUQOG010000034.1"/>
</dbReference>
<reference evidence="3" key="2">
    <citation type="submission" date="2017-06" db="EMBL/GenBank/DDBJ databases">
        <title>Capnocytophaga spp. assemblies.</title>
        <authorList>
            <person name="Gulvik C.A."/>
        </authorList>
    </citation>
    <scope>NUCLEOTIDE SEQUENCE [LARGE SCALE GENOMIC DNA]</scope>
    <source>
        <strain evidence="3">H1496</strain>
    </source>
</reference>
<proteinExistence type="predicted"/>
<dbReference type="Proteomes" id="UP000217250">
    <property type="component" value="Chromosome"/>
</dbReference>
<dbReference type="InterPro" id="IPR036583">
    <property type="entry name" value="23S_rRNA_IVS_sf"/>
</dbReference>
<dbReference type="EMBL" id="JAYKBV010000010">
    <property type="protein sequence ID" value="MEB3040657.1"/>
    <property type="molecule type" value="Genomic_DNA"/>
</dbReference>
<dbReference type="PIRSF" id="PIRSF035652">
    <property type="entry name" value="CHP02436"/>
    <property type="match status" value="1"/>
</dbReference>
<keyword evidence="4" id="KW-1185">Reference proteome</keyword>
<dbReference type="AlphaFoldDB" id="A0A250FPF0"/>
<evidence type="ECO:0000313" key="3">
    <source>
        <dbReference type="Proteomes" id="UP000217250"/>
    </source>
</evidence>
<dbReference type="PANTHER" id="PTHR38471:SF2">
    <property type="entry name" value="FOUR HELIX BUNDLE PROTEIN"/>
    <property type="match status" value="1"/>
</dbReference>
<dbReference type="SUPFAM" id="SSF158446">
    <property type="entry name" value="IVS-encoded protein-like"/>
    <property type="match status" value="1"/>
</dbReference>
<dbReference type="GeneID" id="84808267"/>